<reference evidence="2" key="1">
    <citation type="submission" date="2023-07" db="EMBL/GenBank/DDBJ databases">
        <title>Murine gut Bacillus species.</title>
        <authorList>
            <person name="Gutman E."/>
            <person name="Hashuel R."/>
            <person name="Litvak Y."/>
        </authorList>
    </citation>
    <scope>NUCLEOTIDE SEQUENCE</scope>
    <source>
        <strain evidence="2">RU283</strain>
    </source>
</reference>
<name>A0AA90NTP3_9BACI</name>
<keyword evidence="1" id="KW-0472">Membrane</keyword>
<evidence type="ECO:0000256" key="1">
    <source>
        <dbReference type="SAM" id="Phobius"/>
    </source>
</evidence>
<organism evidence="2 3">
    <name type="scientific">Peribacillus simplex</name>
    <dbReference type="NCBI Taxonomy" id="1478"/>
    <lineage>
        <taxon>Bacteria</taxon>
        <taxon>Bacillati</taxon>
        <taxon>Bacillota</taxon>
        <taxon>Bacilli</taxon>
        <taxon>Bacillales</taxon>
        <taxon>Bacillaceae</taxon>
        <taxon>Peribacillus</taxon>
    </lineage>
</organism>
<keyword evidence="1" id="KW-1133">Transmembrane helix</keyword>
<dbReference type="Proteomes" id="UP001178277">
    <property type="component" value="Unassembled WGS sequence"/>
</dbReference>
<dbReference type="EMBL" id="JAUUTP010000009">
    <property type="protein sequence ID" value="MDP1418998.1"/>
    <property type="molecule type" value="Genomic_DNA"/>
</dbReference>
<feature type="transmembrane region" description="Helical" evidence="1">
    <location>
        <begin position="6"/>
        <end position="27"/>
    </location>
</feature>
<comment type="caution">
    <text evidence="2">The sequence shown here is derived from an EMBL/GenBank/DDBJ whole genome shotgun (WGS) entry which is preliminary data.</text>
</comment>
<gene>
    <name evidence="2" type="ORF">Q8G35_11290</name>
</gene>
<sequence>MFFGDMIYLLFALLMPFLFAVGVFIFIRSTKRQKDSLSKIHKDSHEK</sequence>
<evidence type="ECO:0000313" key="3">
    <source>
        <dbReference type="Proteomes" id="UP001178277"/>
    </source>
</evidence>
<evidence type="ECO:0000313" key="2">
    <source>
        <dbReference type="EMBL" id="MDP1418998.1"/>
    </source>
</evidence>
<dbReference type="AlphaFoldDB" id="A0AA90NTP3"/>
<dbReference type="RefSeq" id="WP_305160289.1">
    <property type="nucleotide sequence ID" value="NZ_JAUUTP010000009.1"/>
</dbReference>
<protein>
    <submittedName>
        <fullName evidence="2">Uncharacterized protein</fullName>
    </submittedName>
</protein>
<keyword evidence="1" id="KW-0812">Transmembrane</keyword>
<accession>A0AA90NTP3</accession>
<proteinExistence type="predicted"/>